<evidence type="ECO:0000259" key="13">
    <source>
        <dbReference type="Pfam" id="PF02771"/>
    </source>
</evidence>
<reference evidence="15 16" key="1">
    <citation type="submission" date="2016-10" db="EMBL/GenBank/DDBJ databases">
        <title>Complete genome sequences of three Cupriavidus strains isolated from various Malaysian environments.</title>
        <authorList>
            <person name="Abdullah A.A.-A."/>
            <person name="Shafie N.A.H."/>
            <person name="Lau N.S."/>
        </authorList>
    </citation>
    <scope>NUCLEOTIDE SEQUENCE [LARGE SCALE GENOMIC DNA]</scope>
    <source>
        <strain evidence="15 16">USMAA1020</strain>
    </source>
</reference>
<evidence type="ECO:0000256" key="2">
    <source>
        <dbReference type="ARBA" id="ARBA00005005"/>
    </source>
</evidence>
<organism evidence="15 16">
    <name type="scientific">Cupriavidus malaysiensis</name>
    <dbReference type="NCBI Taxonomy" id="367825"/>
    <lineage>
        <taxon>Bacteria</taxon>
        <taxon>Pseudomonadati</taxon>
        <taxon>Pseudomonadota</taxon>
        <taxon>Betaproteobacteria</taxon>
        <taxon>Burkholderiales</taxon>
        <taxon>Burkholderiaceae</taxon>
        <taxon>Cupriavidus</taxon>
    </lineage>
</organism>
<evidence type="ECO:0000313" key="16">
    <source>
        <dbReference type="Proteomes" id="UP000177515"/>
    </source>
</evidence>
<dbReference type="InterPro" id="IPR013786">
    <property type="entry name" value="AcylCoA_DH/ox_N"/>
</dbReference>
<dbReference type="InterPro" id="IPR036250">
    <property type="entry name" value="AcylCo_DH-like_C"/>
</dbReference>
<dbReference type="Gene3D" id="1.10.540.10">
    <property type="entry name" value="Acyl-CoA dehydrogenase/oxidase, N-terminal domain"/>
    <property type="match status" value="1"/>
</dbReference>
<dbReference type="InterPro" id="IPR050741">
    <property type="entry name" value="Acyl-CoA_dehydrogenase"/>
</dbReference>
<feature type="domain" description="Acyl-CoA dehydrogenase/oxidase C-terminal" evidence="12">
    <location>
        <begin position="286"/>
        <end position="433"/>
    </location>
</feature>
<gene>
    <name evidence="15" type="ORF">BKK80_31665</name>
</gene>
<evidence type="ECO:0000256" key="11">
    <source>
        <dbReference type="ARBA" id="ARBA00049247"/>
    </source>
</evidence>
<keyword evidence="7" id="KW-0285">Flavoprotein</keyword>
<feature type="domain" description="Acyl-CoA dehydrogenase C-terminal bacterial-type" evidence="14">
    <location>
        <begin position="440"/>
        <end position="620"/>
    </location>
</feature>
<evidence type="ECO:0000256" key="8">
    <source>
        <dbReference type="ARBA" id="ARBA00022827"/>
    </source>
</evidence>
<evidence type="ECO:0000313" key="15">
    <source>
        <dbReference type="EMBL" id="AOZ10983.1"/>
    </source>
</evidence>
<comment type="pathway">
    <text evidence="2">Lipid metabolism; fatty acid beta-oxidation.</text>
</comment>
<evidence type="ECO:0000256" key="3">
    <source>
        <dbReference type="ARBA" id="ARBA00009347"/>
    </source>
</evidence>
<keyword evidence="9" id="KW-0560">Oxidoreductase</keyword>
<dbReference type="Pfam" id="PF00441">
    <property type="entry name" value="Acyl-CoA_dh_1"/>
    <property type="match status" value="1"/>
</dbReference>
<dbReference type="InterPro" id="IPR046373">
    <property type="entry name" value="Acyl-CoA_Oxase/DH_mid-dom_sf"/>
</dbReference>
<comment type="cofactor">
    <cofactor evidence="1">
        <name>FAD</name>
        <dbReference type="ChEBI" id="CHEBI:57692"/>
    </cofactor>
</comment>
<sequence length="699" mass="74875">MAAFTEALPKIGETERAALESGTVGFEGCLFAGKADFARLAAIPAERLDEEERVFLEEQVAELCGMLDDFAIDEAHDLPAEVWSYLRRHRFFGMIIPRAYGGLEFSHAAHAAVVTRIASVNLAAAVTVMVPNSLGPAELLLRYGTEAQKAHYLPRLARSEDLPCFALTSPYAGSDAAAIPDVGVLTQREWNGAMTPGFALTFSKRYITLAPVATVVGLAFNAIDPARPAGSQELGITCALIPVPHPGLRIGARHRPMNGAFMNGPVQGEDVFIPLDWVIGGKQNIGKGWRMLMECLATGRGISLPALSVALQQTSLYVANGYARLRNQFGLSIHRFPNIATPLAQMAAELYATDAARRLTTCVLDQGERPSVASAIVKYHSTEAARRALNHGMDILAGKAICAGPSNLLSIAYRHAPIAITVEGANILTRALIIFGQGAVRCHPYLLREIQAVEQRDASALGEALLGHCGQVLHCLRGILLQAPLLGQVPRGFEREARTITRLAASFAFTTDVCVGILGGKLKRLELLSTRLGDALSHLYMACACLWRYAGQPDAGLAPVVHGAVRQQIWLASAALHALYGNVSNPALRVAGMVALGGLRPIRRLRDAETLAIAEALDDPLVIGRLCPDMGLPRAGGLRDLHDLLSLAQEIGEEESQRLAGAIRQSKALEEIAATSAAPQALAFLRALDKVIQVDSFPE</sequence>
<dbReference type="Pfam" id="PF09317">
    <property type="entry name" value="ACDH_C"/>
    <property type="match status" value="1"/>
</dbReference>
<dbReference type="Proteomes" id="UP000177515">
    <property type="component" value="Chromosome 2"/>
</dbReference>
<dbReference type="EMBL" id="CP017755">
    <property type="protein sequence ID" value="AOZ10983.1"/>
    <property type="molecule type" value="Genomic_DNA"/>
</dbReference>
<evidence type="ECO:0000259" key="14">
    <source>
        <dbReference type="Pfam" id="PF09317"/>
    </source>
</evidence>
<dbReference type="RefSeq" id="WP_071022228.1">
    <property type="nucleotide sequence ID" value="NZ_CP017755.1"/>
</dbReference>
<dbReference type="SUPFAM" id="SSF56645">
    <property type="entry name" value="Acyl-CoA dehydrogenase NM domain-like"/>
    <property type="match status" value="1"/>
</dbReference>
<name>A0ABM6FG97_9BURK</name>
<evidence type="ECO:0000256" key="9">
    <source>
        <dbReference type="ARBA" id="ARBA00023002"/>
    </source>
</evidence>
<keyword evidence="8" id="KW-0274">FAD</keyword>
<feature type="domain" description="Acyl-CoA dehydrogenase/oxidase N-terminal" evidence="13">
    <location>
        <begin position="50"/>
        <end position="160"/>
    </location>
</feature>
<dbReference type="NCBIfam" id="NF007000">
    <property type="entry name" value="PRK09463.1"/>
    <property type="match status" value="1"/>
</dbReference>
<dbReference type="EC" id="1.3.8.8" evidence="5"/>
<dbReference type="NCBIfam" id="NF009586">
    <property type="entry name" value="PRK13026.1"/>
    <property type="match status" value="1"/>
</dbReference>
<dbReference type="Gene3D" id="1.20.140.10">
    <property type="entry name" value="Butyryl-CoA Dehydrogenase, subunit A, domain 3"/>
    <property type="match status" value="1"/>
</dbReference>
<comment type="similarity">
    <text evidence="3">Belongs to the acyl-CoA dehydrogenase family.</text>
</comment>
<evidence type="ECO:0000256" key="7">
    <source>
        <dbReference type="ARBA" id="ARBA00022630"/>
    </source>
</evidence>
<keyword evidence="16" id="KW-1185">Reference proteome</keyword>
<dbReference type="InterPro" id="IPR015396">
    <property type="entry name" value="FadE_C"/>
</dbReference>
<protein>
    <recommendedName>
        <fullName evidence="6">Acyl-coenzyme A dehydrogenase</fullName>
        <ecNumber evidence="4">1.3.8.7</ecNumber>
        <ecNumber evidence="5">1.3.8.8</ecNumber>
    </recommendedName>
</protein>
<dbReference type="Pfam" id="PF02771">
    <property type="entry name" value="Acyl-CoA_dh_N"/>
    <property type="match status" value="1"/>
</dbReference>
<dbReference type="PANTHER" id="PTHR48083">
    <property type="entry name" value="MEDIUM-CHAIN SPECIFIC ACYL-COA DEHYDROGENASE, MITOCHONDRIAL-RELATED"/>
    <property type="match status" value="1"/>
</dbReference>
<dbReference type="EC" id="1.3.8.7" evidence="4"/>
<evidence type="ECO:0000256" key="5">
    <source>
        <dbReference type="ARBA" id="ARBA00012040"/>
    </source>
</evidence>
<dbReference type="InterPro" id="IPR037069">
    <property type="entry name" value="AcylCoA_DH/ox_N_sf"/>
</dbReference>
<evidence type="ECO:0000259" key="12">
    <source>
        <dbReference type="Pfam" id="PF00441"/>
    </source>
</evidence>
<dbReference type="PANTHER" id="PTHR48083:SF33">
    <property type="entry name" value="ACYL-COENZYME A DEHYDROGENASE"/>
    <property type="match status" value="1"/>
</dbReference>
<proteinExistence type="inferred from homology"/>
<evidence type="ECO:0000256" key="10">
    <source>
        <dbReference type="ARBA" id="ARBA00047882"/>
    </source>
</evidence>
<evidence type="ECO:0000256" key="1">
    <source>
        <dbReference type="ARBA" id="ARBA00001974"/>
    </source>
</evidence>
<evidence type="ECO:0000256" key="6">
    <source>
        <dbReference type="ARBA" id="ARBA00020144"/>
    </source>
</evidence>
<accession>A0ABM6FG97</accession>
<comment type="catalytic activity">
    <reaction evidence="11">
        <text>a long-chain 2,3-saturated fatty acyl-CoA + oxidized [electron-transfer flavoprotein] + H(+) = a long-chain (2E)-enoyl-CoA + reduced [electron-transfer flavoprotein]</text>
        <dbReference type="Rhea" id="RHEA:17721"/>
        <dbReference type="Rhea" id="RHEA-COMP:10685"/>
        <dbReference type="Rhea" id="RHEA-COMP:10686"/>
        <dbReference type="ChEBI" id="CHEBI:15378"/>
        <dbReference type="ChEBI" id="CHEBI:57692"/>
        <dbReference type="ChEBI" id="CHEBI:58307"/>
        <dbReference type="ChEBI" id="CHEBI:83721"/>
        <dbReference type="ChEBI" id="CHEBI:83727"/>
        <dbReference type="EC" id="1.3.8.8"/>
    </reaction>
</comment>
<dbReference type="InterPro" id="IPR009100">
    <property type="entry name" value="AcylCoA_DH/oxidase_NM_dom_sf"/>
</dbReference>
<dbReference type="Gene3D" id="2.40.110.10">
    <property type="entry name" value="Butyryl-CoA Dehydrogenase, subunit A, domain 2"/>
    <property type="match status" value="1"/>
</dbReference>
<evidence type="ECO:0000256" key="4">
    <source>
        <dbReference type="ARBA" id="ARBA00012033"/>
    </source>
</evidence>
<dbReference type="InterPro" id="IPR009075">
    <property type="entry name" value="AcylCo_DH/oxidase_C"/>
</dbReference>
<dbReference type="SUPFAM" id="SSF47203">
    <property type="entry name" value="Acyl-CoA dehydrogenase C-terminal domain-like"/>
    <property type="match status" value="1"/>
</dbReference>
<comment type="catalytic activity">
    <reaction evidence="10">
        <text>a medium-chain 2,3-saturated fatty acyl-CoA + oxidized [electron-transfer flavoprotein] + H(+) = a medium-chain (2E)-enoyl-CoA + reduced [electron-transfer flavoprotein]</text>
        <dbReference type="Rhea" id="RHEA:14477"/>
        <dbReference type="Rhea" id="RHEA-COMP:10685"/>
        <dbReference type="Rhea" id="RHEA-COMP:10686"/>
        <dbReference type="ChEBI" id="CHEBI:15378"/>
        <dbReference type="ChEBI" id="CHEBI:57692"/>
        <dbReference type="ChEBI" id="CHEBI:58307"/>
        <dbReference type="ChEBI" id="CHEBI:83723"/>
        <dbReference type="ChEBI" id="CHEBI:83726"/>
        <dbReference type="EC" id="1.3.8.7"/>
    </reaction>
</comment>